<dbReference type="AlphaFoldDB" id="A0A9E2NZS2"/>
<evidence type="ECO:0000256" key="9">
    <source>
        <dbReference type="ARBA" id="ARBA00023014"/>
    </source>
</evidence>
<dbReference type="InterPro" id="IPR036188">
    <property type="entry name" value="FAD/NAD-bd_sf"/>
</dbReference>
<accession>A0A9E2NZS2</accession>
<reference evidence="12" key="2">
    <citation type="submission" date="2021-04" db="EMBL/GenBank/DDBJ databases">
        <authorList>
            <person name="Gilroy R."/>
        </authorList>
    </citation>
    <scope>NUCLEOTIDE SEQUENCE</scope>
    <source>
        <strain evidence="12">Gambia15-2214</strain>
    </source>
</reference>
<organism evidence="12 13">
    <name type="scientific">Candidatus Treponema excrementipullorum</name>
    <dbReference type="NCBI Taxonomy" id="2838768"/>
    <lineage>
        <taxon>Bacteria</taxon>
        <taxon>Pseudomonadati</taxon>
        <taxon>Spirochaetota</taxon>
        <taxon>Spirochaetia</taxon>
        <taxon>Spirochaetales</taxon>
        <taxon>Treponemataceae</taxon>
        <taxon>Treponema</taxon>
    </lineage>
</organism>
<dbReference type="GO" id="GO:0010181">
    <property type="term" value="F:FMN binding"/>
    <property type="evidence" value="ECO:0007669"/>
    <property type="project" value="InterPro"/>
</dbReference>
<dbReference type="Gene3D" id="3.50.50.60">
    <property type="entry name" value="FAD/NAD(P)-binding domain"/>
    <property type="match status" value="1"/>
</dbReference>
<keyword evidence="9" id="KW-0411">Iron-sulfur</keyword>
<evidence type="ECO:0000256" key="5">
    <source>
        <dbReference type="ARBA" id="ARBA00022643"/>
    </source>
</evidence>
<dbReference type="PANTHER" id="PTHR42917:SF2">
    <property type="entry name" value="2,4-DIENOYL-COA REDUCTASE [(2E)-ENOYL-COA-PRODUCING]"/>
    <property type="match status" value="1"/>
</dbReference>
<evidence type="ECO:0000256" key="7">
    <source>
        <dbReference type="ARBA" id="ARBA00023002"/>
    </source>
</evidence>
<evidence type="ECO:0000313" key="12">
    <source>
        <dbReference type="EMBL" id="MBU3850595.1"/>
    </source>
</evidence>
<evidence type="ECO:0000256" key="8">
    <source>
        <dbReference type="ARBA" id="ARBA00023004"/>
    </source>
</evidence>
<comment type="caution">
    <text evidence="12">The sequence shown here is derived from an EMBL/GenBank/DDBJ whole genome shotgun (WGS) entry which is preliminary data.</text>
</comment>
<evidence type="ECO:0000256" key="1">
    <source>
        <dbReference type="ARBA" id="ARBA00001917"/>
    </source>
</evidence>
<comment type="cofactor">
    <cofactor evidence="2">
        <name>[4Fe-4S] cluster</name>
        <dbReference type="ChEBI" id="CHEBI:49883"/>
    </cofactor>
</comment>
<evidence type="ECO:0000256" key="6">
    <source>
        <dbReference type="ARBA" id="ARBA00022723"/>
    </source>
</evidence>
<dbReference type="Pfam" id="PF07992">
    <property type="entry name" value="Pyr_redox_2"/>
    <property type="match status" value="1"/>
</dbReference>
<keyword evidence="7" id="KW-0560">Oxidoreductase</keyword>
<dbReference type="GO" id="GO:0046872">
    <property type="term" value="F:metal ion binding"/>
    <property type="evidence" value="ECO:0007669"/>
    <property type="project" value="UniProtKB-KW"/>
</dbReference>
<keyword evidence="8" id="KW-0408">Iron</keyword>
<dbReference type="Gene3D" id="3.20.20.70">
    <property type="entry name" value="Aldolase class I"/>
    <property type="match status" value="1"/>
</dbReference>
<dbReference type="Gene3D" id="3.40.50.720">
    <property type="entry name" value="NAD(P)-binding Rossmann-like Domain"/>
    <property type="match status" value="1"/>
</dbReference>
<dbReference type="InterPro" id="IPR001155">
    <property type="entry name" value="OxRdtase_FMN_N"/>
</dbReference>
<evidence type="ECO:0000313" key="13">
    <source>
        <dbReference type="Proteomes" id="UP000823914"/>
    </source>
</evidence>
<dbReference type="GO" id="GO:0051536">
    <property type="term" value="F:iron-sulfur cluster binding"/>
    <property type="evidence" value="ECO:0007669"/>
    <property type="project" value="UniProtKB-KW"/>
</dbReference>
<dbReference type="SUPFAM" id="SSF51905">
    <property type="entry name" value="FAD/NAD(P)-binding domain"/>
    <property type="match status" value="1"/>
</dbReference>
<dbReference type="InterPro" id="IPR013785">
    <property type="entry name" value="Aldolase_TIM"/>
</dbReference>
<comment type="cofactor">
    <cofactor evidence="1">
        <name>FMN</name>
        <dbReference type="ChEBI" id="CHEBI:58210"/>
    </cofactor>
</comment>
<dbReference type="InterPro" id="IPR023753">
    <property type="entry name" value="FAD/NAD-binding_dom"/>
</dbReference>
<evidence type="ECO:0000256" key="2">
    <source>
        <dbReference type="ARBA" id="ARBA00001966"/>
    </source>
</evidence>
<dbReference type="Pfam" id="PF13450">
    <property type="entry name" value="NAD_binding_8"/>
    <property type="match status" value="1"/>
</dbReference>
<keyword evidence="4" id="KW-0285">Flavoprotein</keyword>
<reference evidence="12" key="1">
    <citation type="journal article" date="2021" name="PeerJ">
        <title>Extensive microbial diversity within the chicken gut microbiome revealed by metagenomics and culture.</title>
        <authorList>
            <person name="Gilroy R."/>
            <person name="Ravi A."/>
            <person name="Getino M."/>
            <person name="Pursley I."/>
            <person name="Horton D.L."/>
            <person name="Alikhan N.F."/>
            <person name="Baker D."/>
            <person name="Gharbi K."/>
            <person name="Hall N."/>
            <person name="Watson M."/>
            <person name="Adriaenssens E.M."/>
            <person name="Foster-Nyarko E."/>
            <person name="Jarju S."/>
            <person name="Secka A."/>
            <person name="Antonio M."/>
            <person name="Oren A."/>
            <person name="Chaudhuri R.R."/>
            <person name="La Ragione R."/>
            <person name="Hildebrand F."/>
            <person name="Pallen M.J."/>
        </authorList>
    </citation>
    <scope>NUCLEOTIDE SEQUENCE</scope>
    <source>
        <strain evidence="12">Gambia15-2214</strain>
    </source>
</reference>
<gene>
    <name evidence="12" type="ORF">IAA16_08520</name>
</gene>
<feature type="domain" description="NADH:flavin oxidoreductase/NADH oxidase N-terminal" evidence="10">
    <location>
        <begin position="7"/>
        <end position="374"/>
    </location>
</feature>
<evidence type="ECO:0000256" key="3">
    <source>
        <dbReference type="ARBA" id="ARBA00011048"/>
    </source>
</evidence>
<sequence length="684" mass="75752">MDSKYESLFTPWKIGNVEIKNRIVMCSMGGTCLFGFAEPNHWDEEAAKLILNVAKNNCGLILPGIAPVQDLVGNRWLYQGEGKFKKLKTFMDEIHKTGAKLFVQITAGFGRSFAVSTLMETLYSNKLLRTLSKPAINIERLTMSASENPNRWSDKVPSRAMTQKEIADIIDAFARVAKKCMDAGVDGVEVHAVHEGYLLDQFTLPYVNRRQDEYGGSFENRYRFAVEVVQAIKKACGKDYPVSLRYSVVSKTKDFRSGALPCEGDDYKEVGRDLEEGIKAAKYLQDAGYDMLNCDNGTYDAWYWAHPPMYMPQNCNYREAELVKEAVSIPVVVAGRNEPDYAAEKIAAGKVDAMGVARQFLADPEWITKLMAGKTEEIRPCICCHNGCFALSKYKGTGNLQSISETKGMCQCAVNPESMNSKKFYIRQTANPKHIAVVGGGIGGMETARVLALRGHRVTLYEKSGDLGGVFIPAASFDFKEKDRSLIEWYKKQIAELGVEVKLNTEVKDTFTLDADDVIVATGATARKLSVPGADKAIDAVSYLKDRSQVGEKVIIIGGSLTGCEIAYELYQQGKEPVIIEMKEDLMAVKGICLANSSYLRDFFQLKKVPTYLNTTVKEIRDDGIVALDKDGKEIPIAGDSVILCVGYIPQPLAGKEKNLVGDCYRVGNIMTAVWRAWEVAMAK</sequence>
<proteinExistence type="inferred from homology"/>
<dbReference type="Proteomes" id="UP000823914">
    <property type="component" value="Unassembled WGS sequence"/>
</dbReference>
<keyword evidence="6" id="KW-0479">Metal-binding</keyword>
<protein>
    <submittedName>
        <fullName evidence="12">FAD-dependent oxidoreductase</fullName>
    </submittedName>
</protein>
<feature type="domain" description="FAD/NAD(P)-binding" evidence="11">
    <location>
        <begin position="508"/>
        <end position="654"/>
    </location>
</feature>
<evidence type="ECO:0000259" key="11">
    <source>
        <dbReference type="Pfam" id="PF07992"/>
    </source>
</evidence>
<keyword evidence="5" id="KW-0288">FMN</keyword>
<comment type="similarity">
    <text evidence="3">In the N-terminal section; belongs to the NADH:flavin oxidoreductase/NADH oxidase family.</text>
</comment>
<dbReference type="InterPro" id="IPR051793">
    <property type="entry name" value="NADH:flavin_oxidoreductase"/>
</dbReference>
<dbReference type="Pfam" id="PF00724">
    <property type="entry name" value="Oxidored_FMN"/>
    <property type="match status" value="1"/>
</dbReference>
<dbReference type="GO" id="GO:0016491">
    <property type="term" value="F:oxidoreductase activity"/>
    <property type="evidence" value="ECO:0007669"/>
    <property type="project" value="UniProtKB-KW"/>
</dbReference>
<dbReference type="EMBL" id="JAHLFV010000197">
    <property type="protein sequence ID" value="MBU3850595.1"/>
    <property type="molecule type" value="Genomic_DNA"/>
</dbReference>
<dbReference type="SUPFAM" id="SSF51395">
    <property type="entry name" value="FMN-linked oxidoreductases"/>
    <property type="match status" value="1"/>
</dbReference>
<evidence type="ECO:0000256" key="4">
    <source>
        <dbReference type="ARBA" id="ARBA00022630"/>
    </source>
</evidence>
<dbReference type="PANTHER" id="PTHR42917">
    <property type="entry name" value="2,4-DIENOYL-COA REDUCTASE"/>
    <property type="match status" value="1"/>
</dbReference>
<name>A0A9E2NZS2_9SPIR</name>
<evidence type="ECO:0000259" key="10">
    <source>
        <dbReference type="Pfam" id="PF00724"/>
    </source>
</evidence>